<reference evidence="2 3" key="1">
    <citation type="journal article" date="2022" name="Int. J. Syst. Evol. Microbiol.">
        <title>Prevotella herbatica sp. nov., a plant polysaccharide-decomposing anaerobic bacterium isolated from a methanogenic reactor.</title>
        <authorList>
            <person name="Uek A."/>
            <person name="Tonouchi A."/>
            <person name="Kaku N."/>
            <person name="Ueki K."/>
        </authorList>
    </citation>
    <scope>NUCLEOTIDE SEQUENCE [LARGE SCALE GENOMIC DNA]</scope>
    <source>
        <strain evidence="2 3">WR041</strain>
    </source>
</reference>
<feature type="domain" description="Glycosyltransferase 2-like" evidence="1">
    <location>
        <begin position="3"/>
        <end position="160"/>
    </location>
</feature>
<dbReference type="InterPro" id="IPR050834">
    <property type="entry name" value="Glycosyltransf_2"/>
</dbReference>
<dbReference type="PANTHER" id="PTHR43685:SF11">
    <property type="entry name" value="GLYCOSYLTRANSFERASE TAGX-RELATED"/>
    <property type="match status" value="1"/>
</dbReference>
<evidence type="ECO:0000313" key="2">
    <source>
        <dbReference type="EMBL" id="BCS85737.1"/>
    </source>
</evidence>
<dbReference type="Gene3D" id="3.90.550.10">
    <property type="entry name" value="Spore Coat Polysaccharide Biosynthesis Protein SpsA, Chain A"/>
    <property type="match status" value="1"/>
</dbReference>
<sequence length="238" mass="27934">MISVCMATYNGEKYLKEQISSIMSQLSEKDELIISDDGSEDKTQAIIQSNKDNRIKFFKNIGRHGFIWNFENALKNASGDIIFLSDQDDVWMSDKVEKTMDELKTVDMIIHNAEIIDSEGNSKGYDYFSRLHCYTGFWQNLYKTRCLGCCMAFKRHVLNECLPFPKHIVAHDYWIGMYALSKYKVMFSSERLIKYRRHGDNASPSAEKSPYSFFYQLFIKRCNILANVLFRRIRHFNL</sequence>
<dbReference type="Pfam" id="PF00535">
    <property type="entry name" value="Glycos_transf_2"/>
    <property type="match status" value="1"/>
</dbReference>
<dbReference type="InterPro" id="IPR029044">
    <property type="entry name" value="Nucleotide-diphossugar_trans"/>
</dbReference>
<dbReference type="SUPFAM" id="SSF53448">
    <property type="entry name" value="Nucleotide-diphospho-sugar transferases"/>
    <property type="match status" value="1"/>
</dbReference>
<name>A0ABM7NYY9_9BACT</name>
<keyword evidence="3" id="KW-1185">Reference proteome</keyword>
<accession>A0ABM7NYY9</accession>
<dbReference type="EMBL" id="AP024484">
    <property type="protein sequence ID" value="BCS85737.1"/>
    <property type="molecule type" value="Genomic_DNA"/>
</dbReference>
<evidence type="ECO:0000313" key="3">
    <source>
        <dbReference type="Proteomes" id="UP001319045"/>
    </source>
</evidence>
<dbReference type="PANTHER" id="PTHR43685">
    <property type="entry name" value="GLYCOSYLTRANSFERASE"/>
    <property type="match status" value="1"/>
</dbReference>
<proteinExistence type="predicted"/>
<organism evidence="2 3">
    <name type="scientific">Prevotella herbatica</name>
    <dbReference type="NCBI Taxonomy" id="2801997"/>
    <lineage>
        <taxon>Bacteria</taxon>
        <taxon>Pseudomonadati</taxon>
        <taxon>Bacteroidota</taxon>
        <taxon>Bacteroidia</taxon>
        <taxon>Bacteroidales</taxon>
        <taxon>Prevotellaceae</taxon>
        <taxon>Prevotella</taxon>
    </lineage>
</organism>
<evidence type="ECO:0000259" key="1">
    <source>
        <dbReference type="Pfam" id="PF00535"/>
    </source>
</evidence>
<protein>
    <submittedName>
        <fullName evidence="2">Alpha-L-Rha alpha-1,3-L-rhamnosyltransferase</fullName>
    </submittedName>
</protein>
<dbReference type="InterPro" id="IPR001173">
    <property type="entry name" value="Glyco_trans_2-like"/>
</dbReference>
<dbReference type="Proteomes" id="UP001319045">
    <property type="component" value="Chromosome"/>
</dbReference>
<gene>
    <name evidence="2" type="ORF">prwr041_16300</name>
</gene>